<comment type="catalytic activity">
    <reaction evidence="1 11">
        <text>Cleaves type-1 transmembrane domains using a catalytic dyad composed of serine and histidine that are contributed by different transmembrane domains.</text>
        <dbReference type="EC" id="3.4.21.105"/>
    </reaction>
</comment>
<evidence type="ECO:0000256" key="9">
    <source>
        <dbReference type="ARBA" id="ARBA00022989"/>
    </source>
</evidence>
<keyword evidence="8 11" id="KW-0720">Serine protease</keyword>
<name>A0A9Q0R9X1_ANAIG</name>
<evidence type="ECO:0000259" key="13">
    <source>
        <dbReference type="Pfam" id="PF01694"/>
    </source>
</evidence>
<dbReference type="GO" id="GO:0016020">
    <property type="term" value="C:membrane"/>
    <property type="evidence" value="ECO:0007669"/>
    <property type="project" value="UniProtKB-SubCell"/>
</dbReference>
<dbReference type="AlphaFoldDB" id="A0A9Q0R9X1"/>
<feature type="transmembrane region" description="Helical" evidence="11">
    <location>
        <begin position="259"/>
        <end position="277"/>
    </location>
</feature>
<dbReference type="EMBL" id="JAPDFW010000091">
    <property type="protein sequence ID" value="KAJ5071129.1"/>
    <property type="molecule type" value="Genomic_DNA"/>
</dbReference>
<keyword evidence="6 11" id="KW-0812">Transmembrane</keyword>
<protein>
    <recommendedName>
        <fullName evidence="4">rhomboid protease</fullName>
        <ecNumber evidence="4">3.4.21.105</ecNumber>
    </recommendedName>
</protein>
<dbReference type="EC" id="3.4.21.105" evidence="4"/>
<evidence type="ECO:0000256" key="11">
    <source>
        <dbReference type="RuleBase" id="RU362115"/>
    </source>
</evidence>
<reference evidence="14" key="1">
    <citation type="submission" date="2022-10" db="EMBL/GenBank/DDBJ databases">
        <title>Novel sulphate-reducing endosymbionts in the free-living metamonad Anaeramoeba.</title>
        <authorList>
            <person name="Jerlstrom-Hultqvist J."/>
            <person name="Cepicka I."/>
            <person name="Gallot-Lavallee L."/>
            <person name="Salas-Leiva D."/>
            <person name="Curtis B.A."/>
            <person name="Zahonova K."/>
            <person name="Pipaliya S."/>
            <person name="Dacks J."/>
            <person name="Roger A.J."/>
        </authorList>
    </citation>
    <scope>NUCLEOTIDE SEQUENCE</scope>
    <source>
        <strain evidence="14">BMAN</strain>
    </source>
</reference>
<feature type="transmembrane region" description="Helical" evidence="11">
    <location>
        <begin position="231"/>
        <end position="253"/>
    </location>
</feature>
<keyword evidence="5 11" id="KW-0645">Protease</keyword>
<feature type="transmembrane region" description="Helical" evidence="11">
    <location>
        <begin position="198"/>
        <end position="219"/>
    </location>
</feature>
<feature type="transmembrane region" description="Helical" evidence="11">
    <location>
        <begin position="340"/>
        <end position="361"/>
    </location>
</feature>
<dbReference type="InterPro" id="IPR035952">
    <property type="entry name" value="Rhomboid-like_sf"/>
</dbReference>
<dbReference type="SUPFAM" id="SSF144091">
    <property type="entry name" value="Rhomboid-like"/>
    <property type="match status" value="1"/>
</dbReference>
<comment type="caution">
    <text evidence="14">The sequence shown here is derived from an EMBL/GenBank/DDBJ whole genome shotgun (WGS) entry which is preliminary data.</text>
</comment>
<dbReference type="OrthoDB" id="2146116at2759"/>
<keyword evidence="15" id="KW-1185">Reference proteome</keyword>
<comment type="subcellular location">
    <subcellularLocation>
        <location evidence="2 11">Membrane</location>
        <topology evidence="2 11">Multi-pass membrane protein</topology>
    </subcellularLocation>
</comment>
<feature type="transmembrane region" description="Helical" evidence="11">
    <location>
        <begin position="139"/>
        <end position="159"/>
    </location>
</feature>
<evidence type="ECO:0000256" key="10">
    <source>
        <dbReference type="ARBA" id="ARBA00023136"/>
    </source>
</evidence>
<evidence type="ECO:0000313" key="15">
    <source>
        <dbReference type="Proteomes" id="UP001149090"/>
    </source>
</evidence>
<keyword evidence="9 11" id="KW-1133">Transmembrane helix</keyword>
<dbReference type="Pfam" id="PF01694">
    <property type="entry name" value="Rhomboid"/>
    <property type="match status" value="1"/>
</dbReference>
<dbReference type="GO" id="GO:0004252">
    <property type="term" value="F:serine-type endopeptidase activity"/>
    <property type="evidence" value="ECO:0007669"/>
    <property type="project" value="InterPro"/>
</dbReference>
<organism evidence="14 15">
    <name type="scientific">Anaeramoeba ignava</name>
    <name type="common">Anaerobic marine amoeba</name>
    <dbReference type="NCBI Taxonomy" id="1746090"/>
    <lineage>
        <taxon>Eukaryota</taxon>
        <taxon>Metamonada</taxon>
        <taxon>Anaeramoebidae</taxon>
        <taxon>Anaeramoeba</taxon>
    </lineage>
</organism>
<feature type="transmembrane region" description="Helical" evidence="11">
    <location>
        <begin position="312"/>
        <end position="333"/>
    </location>
</feature>
<dbReference type="PANTHER" id="PTHR22936">
    <property type="entry name" value="RHOMBOID-RELATED"/>
    <property type="match status" value="1"/>
</dbReference>
<evidence type="ECO:0000256" key="12">
    <source>
        <dbReference type="SAM" id="MobiDB-lite"/>
    </source>
</evidence>
<comment type="function">
    <text evidence="11">Serine protease involved in intramembrane proteolysis.</text>
</comment>
<evidence type="ECO:0000256" key="2">
    <source>
        <dbReference type="ARBA" id="ARBA00004141"/>
    </source>
</evidence>
<evidence type="ECO:0000256" key="8">
    <source>
        <dbReference type="ARBA" id="ARBA00022825"/>
    </source>
</evidence>
<evidence type="ECO:0000256" key="1">
    <source>
        <dbReference type="ARBA" id="ARBA00000156"/>
    </source>
</evidence>
<dbReference type="Proteomes" id="UP001149090">
    <property type="component" value="Unassembled WGS sequence"/>
</dbReference>
<evidence type="ECO:0000256" key="3">
    <source>
        <dbReference type="ARBA" id="ARBA00009045"/>
    </source>
</evidence>
<proteinExistence type="inferred from homology"/>
<feature type="domain" description="Peptidase S54 rhomboid" evidence="13">
    <location>
        <begin position="192"/>
        <end position="330"/>
    </location>
</feature>
<dbReference type="InterPro" id="IPR022764">
    <property type="entry name" value="Peptidase_S54_rhomboid_dom"/>
</dbReference>
<gene>
    <name evidence="14" type="ORF">M0811_10613</name>
</gene>
<dbReference type="PANTHER" id="PTHR22936:SF69">
    <property type="entry name" value="RHOMBOID-LIKE PROTEIN"/>
    <property type="match status" value="1"/>
</dbReference>
<keyword evidence="10 11" id="KW-0472">Membrane</keyword>
<evidence type="ECO:0000256" key="7">
    <source>
        <dbReference type="ARBA" id="ARBA00022801"/>
    </source>
</evidence>
<comment type="similarity">
    <text evidence="3 11">Belongs to the peptidase S54 family.</text>
</comment>
<keyword evidence="7 11" id="KW-0378">Hydrolase</keyword>
<dbReference type="GO" id="GO:0006508">
    <property type="term" value="P:proteolysis"/>
    <property type="evidence" value="ECO:0007669"/>
    <property type="project" value="UniProtKB-KW"/>
</dbReference>
<evidence type="ECO:0000256" key="6">
    <source>
        <dbReference type="ARBA" id="ARBA00022692"/>
    </source>
</evidence>
<dbReference type="InterPro" id="IPR002610">
    <property type="entry name" value="Peptidase_S54_rhomboid-like"/>
</dbReference>
<accession>A0A9Q0R9X1</accession>
<evidence type="ECO:0000313" key="14">
    <source>
        <dbReference type="EMBL" id="KAJ5071129.1"/>
    </source>
</evidence>
<evidence type="ECO:0000256" key="4">
    <source>
        <dbReference type="ARBA" id="ARBA00013039"/>
    </source>
</evidence>
<evidence type="ECO:0000256" key="5">
    <source>
        <dbReference type="ARBA" id="ARBA00022670"/>
    </source>
</evidence>
<dbReference type="Gene3D" id="1.20.1540.10">
    <property type="entry name" value="Rhomboid-like"/>
    <property type="match status" value="1"/>
</dbReference>
<sequence length="391" mass="44385">MSNEIELSDFEKENQNQNKKEKKSISRIKSFSKKFKGNFGFLNKNEQKQHDILWKAVSFYKQKPRKLMPYSKTILKFADDSQIHYSIDTNSWLYPNQGLQNIDLEKVEQNENFQNIANKEEEDESIEEKEYLEMMGTHFPYFTWIVSLADLVVLIAGILKYGLASPKQNIWIGPPFQALIDMGAKDGELMKQGQWYRFFVPMFLHAGFVHLLSNLLFQLTTARLIEKMIGTIRFAIIYLLSGVGSVLMSVLFLPELAGVGASGSLFGILGVLLCELAQNWNDVYRPKTSLFLILLTILLSLGVGLLPSIDNFAHLGGLITGSLAGVVLLPYLNFGTTRKILVVICFPLLLFLFVIGFILFYHNVDVNGWCRFCKYCNCLPLNNGCKSIGQD</sequence>
<feature type="region of interest" description="Disordered" evidence="12">
    <location>
        <begin position="1"/>
        <end position="24"/>
    </location>
</feature>
<feature type="transmembrane region" description="Helical" evidence="11">
    <location>
        <begin position="289"/>
        <end position="306"/>
    </location>
</feature>
<dbReference type="OMA" id="AAHERHH"/>